<dbReference type="InterPro" id="IPR008929">
    <property type="entry name" value="Chondroitin_lyas"/>
</dbReference>
<dbReference type="InterPro" id="IPR008397">
    <property type="entry name" value="Alginate_lyase_dom"/>
</dbReference>
<dbReference type="GO" id="GO:0016829">
    <property type="term" value="F:lyase activity"/>
    <property type="evidence" value="ECO:0007669"/>
    <property type="project" value="UniProtKB-KW"/>
</dbReference>
<keyword evidence="6" id="KW-1185">Reference proteome</keyword>
<dbReference type="AlphaFoldDB" id="A0A1B8GBL6"/>
<evidence type="ECO:0000313" key="5">
    <source>
        <dbReference type="EMBL" id="OBT93222.1"/>
    </source>
</evidence>
<organism evidence="5 6">
    <name type="scientific">Pseudogymnoascus verrucosus</name>
    <dbReference type="NCBI Taxonomy" id="342668"/>
    <lineage>
        <taxon>Eukaryota</taxon>
        <taxon>Fungi</taxon>
        <taxon>Dikarya</taxon>
        <taxon>Ascomycota</taxon>
        <taxon>Pezizomycotina</taxon>
        <taxon>Leotiomycetes</taxon>
        <taxon>Thelebolales</taxon>
        <taxon>Thelebolaceae</taxon>
        <taxon>Pseudogymnoascus</taxon>
    </lineage>
</organism>
<dbReference type="STRING" id="342668.A0A1B8GBL6"/>
<evidence type="ECO:0000256" key="3">
    <source>
        <dbReference type="SAM" id="SignalP"/>
    </source>
</evidence>
<keyword evidence="2" id="KW-0456">Lyase</keyword>
<evidence type="ECO:0000313" key="6">
    <source>
        <dbReference type="Proteomes" id="UP000091956"/>
    </source>
</evidence>
<evidence type="ECO:0000256" key="2">
    <source>
        <dbReference type="ARBA" id="ARBA00023239"/>
    </source>
</evidence>
<feature type="chain" id="PRO_5008608402" description="Alginate lyase domain-containing protein" evidence="3">
    <location>
        <begin position="26"/>
        <end position="420"/>
    </location>
</feature>
<dbReference type="RefSeq" id="XP_018126955.1">
    <property type="nucleotide sequence ID" value="XM_018278255.2"/>
</dbReference>
<dbReference type="OrthoDB" id="5302720at2759"/>
<proteinExistence type="predicted"/>
<reference evidence="5 6" key="1">
    <citation type="submission" date="2016-03" db="EMBL/GenBank/DDBJ databases">
        <title>Comparative genomics of Pseudogymnoascus destructans, the fungus causing white-nose syndrome of bats.</title>
        <authorList>
            <person name="Palmer J.M."/>
            <person name="Drees K.P."/>
            <person name="Foster J.T."/>
            <person name="Lindner D.L."/>
        </authorList>
    </citation>
    <scope>NUCLEOTIDE SEQUENCE [LARGE SCALE GENOMIC DNA]</scope>
    <source>
        <strain evidence="5 6">UAMH 10579</strain>
    </source>
</reference>
<dbReference type="SUPFAM" id="SSF48230">
    <property type="entry name" value="Chondroitin AC/alginate lyase"/>
    <property type="match status" value="1"/>
</dbReference>
<dbReference type="Proteomes" id="UP000091956">
    <property type="component" value="Unassembled WGS sequence"/>
</dbReference>
<gene>
    <name evidence="5" type="ORF">VE01_08836</name>
</gene>
<accession>A0A1B8GBL6</accession>
<sequence length="420" mass="46635">MVSTTFIVRLWTALLLSVLCIGANAAAFPDAGEKNRPEKTQHNPLPIPTHAPKKWVHPGVYVHQQQLDYVSHKVAKGDQPWTEAFDSMLKYNYSSPTRTAQPYKVVQCGPTSTPNIGCYQEREDSMAAYMNALAYSVTKKKPYADKAIHYMDSWSSTIEGHNNSNAPLQAAWSAANWVRAGEIMRYSKGGWTSKGIKAFESMLRNAYLPIIADGDIKNNGNWDLVMMEASIGAAVFLEDRALYTASMSKFAGRVPAYIYLTSDGPLPVQGRGLNTTKDAIIKYWFKQATFPVSGITQETCRDFAHVSYGIASMAHVAETSRIQGEDLWKTELGTRVGAALELHAPFETGDKEIPQWLCNGTIGRSLDPVLDTPYNALANRMHQSMPFTKKLMLRQRPAEIGEPNPLFIGFETLTNADIPF</sequence>
<feature type="domain" description="Alginate lyase" evidence="4">
    <location>
        <begin position="124"/>
        <end position="350"/>
    </location>
</feature>
<evidence type="ECO:0000259" key="4">
    <source>
        <dbReference type="Pfam" id="PF05426"/>
    </source>
</evidence>
<name>A0A1B8GBL6_9PEZI</name>
<feature type="signal peptide" evidence="3">
    <location>
        <begin position="1"/>
        <end position="25"/>
    </location>
</feature>
<protein>
    <recommendedName>
        <fullName evidence="4">Alginate lyase domain-containing protein</fullName>
    </recommendedName>
</protein>
<dbReference type="Gene3D" id="1.50.10.100">
    <property type="entry name" value="Chondroitin AC/alginate lyase"/>
    <property type="match status" value="1"/>
</dbReference>
<dbReference type="GeneID" id="28842222"/>
<evidence type="ECO:0000256" key="1">
    <source>
        <dbReference type="ARBA" id="ARBA00022729"/>
    </source>
</evidence>
<keyword evidence="1 3" id="KW-0732">Signal</keyword>
<reference evidence="6" key="2">
    <citation type="journal article" date="2018" name="Nat. Commun.">
        <title>Extreme sensitivity to ultraviolet light in the fungal pathogen causing white-nose syndrome of bats.</title>
        <authorList>
            <person name="Palmer J.M."/>
            <person name="Drees K.P."/>
            <person name="Foster J.T."/>
            <person name="Lindner D.L."/>
        </authorList>
    </citation>
    <scope>NUCLEOTIDE SEQUENCE [LARGE SCALE GENOMIC DNA]</scope>
    <source>
        <strain evidence="6">UAMH 10579</strain>
    </source>
</reference>
<dbReference type="EMBL" id="KV460256">
    <property type="protein sequence ID" value="OBT93222.1"/>
    <property type="molecule type" value="Genomic_DNA"/>
</dbReference>
<dbReference type="GO" id="GO:0042597">
    <property type="term" value="C:periplasmic space"/>
    <property type="evidence" value="ECO:0007669"/>
    <property type="project" value="InterPro"/>
</dbReference>
<dbReference type="Pfam" id="PF05426">
    <property type="entry name" value="Alginate_lyase"/>
    <property type="match status" value="1"/>
</dbReference>